<organism evidence="1 2">
    <name type="scientific">Microbacterium ginsengiterrae</name>
    <dbReference type="NCBI Taxonomy" id="546115"/>
    <lineage>
        <taxon>Bacteria</taxon>
        <taxon>Bacillati</taxon>
        <taxon>Actinomycetota</taxon>
        <taxon>Actinomycetes</taxon>
        <taxon>Micrococcales</taxon>
        <taxon>Microbacteriaceae</taxon>
        <taxon>Microbacterium</taxon>
    </lineage>
</organism>
<dbReference type="AlphaFoldDB" id="A0A7W9F9Y7"/>
<sequence length="199" mass="21941">MDWSILTTAFAFLIGGLVSAGSVWLKGRSDAKIEREKIEADARSREHEQKIAIEQQEKQVEREDRQRGKEAGLVALTTFSSMLKEISGLADDVTPLVVAHRWRTRLEAEARRTVESISDRNVREGMLTVLNALGNFADYSGINGQNLIAGYNARGLVQLLVELAGAAARGEAVSPTVQAKVDDCASKLRVVDHYYENNI</sequence>
<accession>A0A7W9F9Y7</accession>
<reference evidence="1 2" key="1">
    <citation type="submission" date="2020-08" db="EMBL/GenBank/DDBJ databases">
        <title>Sequencing the genomes of 1000 actinobacteria strains.</title>
        <authorList>
            <person name="Klenk H.-P."/>
        </authorList>
    </citation>
    <scope>NUCLEOTIDE SEQUENCE [LARGE SCALE GENOMIC DNA]</scope>
    <source>
        <strain evidence="1 2">DSM 24823</strain>
    </source>
</reference>
<evidence type="ECO:0000313" key="2">
    <source>
        <dbReference type="Proteomes" id="UP000517712"/>
    </source>
</evidence>
<protein>
    <submittedName>
        <fullName evidence="1">Uncharacterized protein</fullName>
    </submittedName>
</protein>
<dbReference type="Proteomes" id="UP000517712">
    <property type="component" value="Unassembled WGS sequence"/>
</dbReference>
<evidence type="ECO:0000313" key="1">
    <source>
        <dbReference type="EMBL" id="MBB5741716.1"/>
    </source>
</evidence>
<name>A0A7W9F9Y7_9MICO</name>
<proteinExistence type="predicted"/>
<comment type="caution">
    <text evidence="1">The sequence shown here is derived from an EMBL/GenBank/DDBJ whole genome shotgun (WGS) entry which is preliminary data.</text>
</comment>
<gene>
    <name evidence="1" type="ORF">HD600_000213</name>
</gene>
<keyword evidence="2" id="KW-1185">Reference proteome</keyword>
<dbReference type="EMBL" id="JACHMU010000001">
    <property type="protein sequence ID" value="MBB5741716.1"/>
    <property type="molecule type" value="Genomic_DNA"/>
</dbReference>
<dbReference type="RefSeq" id="WP_184280967.1">
    <property type="nucleotide sequence ID" value="NZ_BAAAPG010000001.1"/>
</dbReference>